<comment type="subcellular location">
    <subcellularLocation>
        <location evidence="1">Membrane</location>
        <topology evidence="1">Multi-pass membrane protein</topology>
    </subcellularLocation>
</comment>
<evidence type="ECO:0000256" key="3">
    <source>
        <dbReference type="ARBA" id="ARBA00022692"/>
    </source>
</evidence>
<feature type="region of interest" description="Disordered" evidence="7">
    <location>
        <begin position="271"/>
        <end position="292"/>
    </location>
</feature>
<evidence type="ECO:0000256" key="8">
    <source>
        <dbReference type="SAM" id="Phobius"/>
    </source>
</evidence>
<dbReference type="GO" id="GO:0005254">
    <property type="term" value="F:chloride channel activity"/>
    <property type="evidence" value="ECO:0007669"/>
    <property type="project" value="InterPro"/>
</dbReference>
<organism evidence="9 10">
    <name type="scientific">Symbiodinium pilosum</name>
    <name type="common">Dinoflagellate</name>
    <dbReference type="NCBI Taxonomy" id="2952"/>
    <lineage>
        <taxon>Eukaryota</taxon>
        <taxon>Sar</taxon>
        <taxon>Alveolata</taxon>
        <taxon>Dinophyceae</taxon>
        <taxon>Suessiales</taxon>
        <taxon>Symbiodiniaceae</taxon>
        <taxon>Symbiodinium</taxon>
    </lineage>
</organism>
<evidence type="ECO:0000313" key="10">
    <source>
        <dbReference type="Proteomes" id="UP000649617"/>
    </source>
</evidence>
<keyword evidence="10" id="KW-1185">Reference proteome</keyword>
<gene>
    <name evidence="9" type="ORF">SPIL2461_LOCUS14177</name>
</gene>
<proteinExistence type="predicted"/>
<dbReference type="Pfam" id="PF25539">
    <property type="entry name" value="Bestrophin_2"/>
    <property type="match status" value="1"/>
</dbReference>
<dbReference type="PANTHER" id="PTHR33281:SF20">
    <property type="match status" value="1"/>
</dbReference>
<dbReference type="GO" id="GO:0016020">
    <property type="term" value="C:membrane"/>
    <property type="evidence" value="ECO:0007669"/>
    <property type="project" value="UniProtKB-SubCell"/>
</dbReference>
<keyword evidence="5" id="KW-0406">Ion transport</keyword>
<dbReference type="OrthoDB" id="436564at2759"/>
<evidence type="ECO:0000256" key="2">
    <source>
        <dbReference type="ARBA" id="ARBA00022448"/>
    </source>
</evidence>
<keyword evidence="3 8" id="KW-0812">Transmembrane</keyword>
<feature type="compositionally biased region" description="Basic and acidic residues" evidence="7">
    <location>
        <begin position="272"/>
        <end position="292"/>
    </location>
</feature>
<feature type="transmembrane region" description="Helical" evidence="8">
    <location>
        <begin position="140"/>
        <end position="162"/>
    </location>
</feature>
<sequence length="367" mass="41097">MRGEYFDSVSCLITFSQSSMETSPVETVQFRQTLVRLVSHMHESALDEIAGCRDRFPTIDKHSLDDGTLGFTQTCQDKYGWNRVCALQHMVQVLITHNLHTGVLNIPPPILSRVYQTLSRGLVNLLNAVKIRDTSFPFPWAQLIMLLLVIHSICTPVVIISITDSLYWALPVGFIPIFGMVALNMVASELEMPFGVDDNDLPLQHFQREMNQGLLLLMHEHADHLPRTRASAPQSVEKLMNFTLGKKVRSLSRYQSQSLDDLDTVINQDSEDSLREAKQRPGVEEEKEEASKAVHFPVQEVPKTGVSEAQLDKELATITENSQALASFADQLAPVLIDHEEALLKLMSALPQLEAAFRGVQVTVQTI</sequence>
<comment type="caution">
    <text evidence="9">The sequence shown here is derived from an EMBL/GenBank/DDBJ whole genome shotgun (WGS) entry which is preliminary data.</text>
</comment>
<dbReference type="InterPro" id="IPR044669">
    <property type="entry name" value="YneE/VCCN1/2-like"/>
</dbReference>
<protein>
    <submittedName>
        <fullName evidence="9">Uncharacterized protein</fullName>
    </submittedName>
</protein>
<keyword evidence="6 8" id="KW-0472">Membrane</keyword>
<evidence type="ECO:0000256" key="4">
    <source>
        <dbReference type="ARBA" id="ARBA00022989"/>
    </source>
</evidence>
<evidence type="ECO:0000256" key="7">
    <source>
        <dbReference type="SAM" id="MobiDB-lite"/>
    </source>
</evidence>
<dbReference type="PANTHER" id="PTHR33281">
    <property type="entry name" value="UPF0187 PROTEIN YNEE"/>
    <property type="match status" value="1"/>
</dbReference>
<dbReference type="Proteomes" id="UP000649617">
    <property type="component" value="Unassembled WGS sequence"/>
</dbReference>
<evidence type="ECO:0000313" key="9">
    <source>
        <dbReference type="EMBL" id="CAE7536244.1"/>
    </source>
</evidence>
<accession>A0A812THT1</accession>
<reference evidence="9" key="1">
    <citation type="submission" date="2021-02" db="EMBL/GenBank/DDBJ databases">
        <authorList>
            <person name="Dougan E. K."/>
            <person name="Rhodes N."/>
            <person name="Thang M."/>
            <person name="Chan C."/>
        </authorList>
    </citation>
    <scope>NUCLEOTIDE SEQUENCE</scope>
</reference>
<dbReference type="EMBL" id="CAJNIZ010032244">
    <property type="protein sequence ID" value="CAE7536244.1"/>
    <property type="molecule type" value="Genomic_DNA"/>
</dbReference>
<evidence type="ECO:0000256" key="6">
    <source>
        <dbReference type="ARBA" id="ARBA00023136"/>
    </source>
</evidence>
<keyword evidence="2" id="KW-0813">Transport</keyword>
<evidence type="ECO:0000256" key="1">
    <source>
        <dbReference type="ARBA" id="ARBA00004141"/>
    </source>
</evidence>
<keyword evidence="4 8" id="KW-1133">Transmembrane helix</keyword>
<evidence type="ECO:0000256" key="5">
    <source>
        <dbReference type="ARBA" id="ARBA00023065"/>
    </source>
</evidence>
<feature type="transmembrane region" description="Helical" evidence="8">
    <location>
        <begin position="168"/>
        <end position="187"/>
    </location>
</feature>
<name>A0A812THT1_SYMPI</name>
<dbReference type="AlphaFoldDB" id="A0A812THT1"/>